<name>A0ABM0MM08_SACKO</name>
<feature type="transmembrane region" description="Helical" evidence="6">
    <location>
        <begin position="185"/>
        <end position="210"/>
    </location>
</feature>
<keyword evidence="8" id="KW-1185">Reference proteome</keyword>
<gene>
    <name evidence="9" type="primary">LOC102803507</name>
</gene>
<dbReference type="InterPro" id="IPR050307">
    <property type="entry name" value="Sterol_Desaturase_Related"/>
</dbReference>
<comment type="subcellular location">
    <subcellularLocation>
        <location evidence="1">Membrane</location>
    </subcellularLocation>
</comment>
<sequence length="330" mass="38799">MDCMEQMESKGEHKAKYKGSPGLLSRRRHIVKKLKLNMQSLANDTLTWTARVICLVGCFTFWYNIDVIQESTNALWEILRYHWFYKLAYFETFFVVLYYTLFLGYPYVIEYFNLFNKYKLNIKDHTPIPRPLELILEVVVYVAPLATLDTFMVKKYAGVTDEDLVEVRKHWIQTERILPVDPPNVMWSVVHLIVAFIIYDFMFFVLHYALHKNRWLYDNIHSCHHNHSTGGINSRVTNKLNVVERVAIVLIANFALKVIGSHPLTRTLFIPLYVSFLVESHMGYDLPWSYNKIMPHGMMGGATAHYEHHIKGTKNFQPVFTYLDKYMLGN</sequence>
<keyword evidence="3 6" id="KW-1133">Transmembrane helix</keyword>
<dbReference type="Proteomes" id="UP000694865">
    <property type="component" value="Unplaced"/>
</dbReference>
<feature type="region of interest" description="Disordered" evidence="5">
    <location>
        <begin position="1"/>
        <end position="20"/>
    </location>
</feature>
<evidence type="ECO:0000256" key="5">
    <source>
        <dbReference type="SAM" id="MobiDB-lite"/>
    </source>
</evidence>
<feature type="transmembrane region" description="Helical" evidence="6">
    <location>
        <begin position="87"/>
        <end position="108"/>
    </location>
</feature>
<evidence type="ECO:0000256" key="2">
    <source>
        <dbReference type="ARBA" id="ARBA00022692"/>
    </source>
</evidence>
<evidence type="ECO:0000259" key="7">
    <source>
        <dbReference type="Pfam" id="PF04116"/>
    </source>
</evidence>
<keyword evidence="4 6" id="KW-0472">Membrane</keyword>
<protein>
    <submittedName>
        <fullName evidence="9">Cholesterol 25-hydroxylase-like</fullName>
    </submittedName>
</protein>
<evidence type="ECO:0000256" key="1">
    <source>
        <dbReference type="ARBA" id="ARBA00004370"/>
    </source>
</evidence>
<dbReference type="Pfam" id="PF04116">
    <property type="entry name" value="FA_hydroxylase"/>
    <property type="match status" value="1"/>
</dbReference>
<evidence type="ECO:0000256" key="3">
    <source>
        <dbReference type="ARBA" id="ARBA00022989"/>
    </source>
</evidence>
<keyword evidence="2 6" id="KW-0812">Transmembrane</keyword>
<dbReference type="PANTHER" id="PTHR11863">
    <property type="entry name" value="STEROL DESATURASE"/>
    <property type="match status" value="1"/>
</dbReference>
<evidence type="ECO:0000256" key="6">
    <source>
        <dbReference type="SAM" id="Phobius"/>
    </source>
</evidence>
<dbReference type="RefSeq" id="XP_006821049.1">
    <property type="nucleotide sequence ID" value="XM_006820986.1"/>
</dbReference>
<proteinExistence type="predicted"/>
<evidence type="ECO:0000313" key="8">
    <source>
        <dbReference type="Proteomes" id="UP000694865"/>
    </source>
</evidence>
<accession>A0ABM0MM08</accession>
<feature type="domain" description="Fatty acid hydroxylase" evidence="7">
    <location>
        <begin position="193"/>
        <end position="326"/>
    </location>
</feature>
<dbReference type="GeneID" id="102803507"/>
<evidence type="ECO:0000256" key="4">
    <source>
        <dbReference type="ARBA" id="ARBA00023136"/>
    </source>
</evidence>
<dbReference type="InterPro" id="IPR006694">
    <property type="entry name" value="Fatty_acid_hydroxylase"/>
</dbReference>
<reference evidence="9" key="1">
    <citation type="submission" date="2025-08" db="UniProtKB">
        <authorList>
            <consortium name="RefSeq"/>
        </authorList>
    </citation>
    <scope>IDENTIFICATION</scope>
    <source>
        <tissue evidence="9">Testes</tissue>
    </source>
</reference>
<evidence type="ECO:0000313" key="9">
    <source>
        <dbReference type="RefSeq" id="XP_006821049.1"/>
    </source>
</evidence>
<organism evidence="8 9">
    <name type="scientific">Saccoglossus kowalevskii</name>
    <name type="common">Acorn worm</name>
    <dbReference type="NCBI Taxonomy" id="10224"/>
    <lineage>
        <taxon>Eukaryota</taxon>
        <taxon>Metazoa</taxon>
        <taxon>Hemichordata</taxon>
        <taxon>Enteropneusta</taxon>
        <taxon>Harrimaniidae</taxon>
        <taxon>Saccoglossus</taxon>
    </lineage>
</organism>